<dbReference type="EMBL" id="PJKN01000008">
    <property type="protein sequence ID" value="PNC53356.1"/>
    <property type="molecule type" value="Genomic_DNA"/>
</dbReference>
<name>A0AAP8T8D5_9BACT</name>
<gene>
    <name evidence="1" type="ORF">CXU09_11725</name>
</gene>
<evidence type="ECO:0000313" key="2">
    <source>
        <dbReference type="Proteomes" id="UP000235914"/>
    </source>
</evidence>
<protein>
    <recommendedName>
        <fullName evidence="3">DUF3560 domain-containing protein</fullName>
    </recommendedName>
</protein>
<sequence length="326" mass="37162">MQPEPNAKQGNKAMNEYINDISQQTAERAFNGTSFSPDRRGESLRREYANDLASFQSVLEKYMKGEDEDKIDEEFERFRSGLKQRYLAYCSSHSRCMSAFIVGPARFPSARMQKYSGWADNKMREISSFIERAEKSVKRRYFKDPNGPIKSSDPDAVERLEAKLSACRKTQETMKAANAVIRKAKGDKDKAMAGLVEMGLSEQTAAKILTPDYCGRIGFSTYTLAGNNAEIRGLEGRLRKIKTAKETTPEKIETQTGIIIEKCPEENRIRLYFPDKPDETVRASLKANGFRWSPRLKAWQSYINWKTEHYVRKEIVASQTGALIET</sequence>
<reference evidence="1 2" key="1">
    <citation type="journal article" date="2017" name="BMC Genomics">
        <title>Genome sequencing of 39 Akkermansia muciniphila isolates reveals its population structure, genomic and functional diverisity, and global distribution in mammalian gut microbiotas.</title>
        <authorList>
            <person name="Guo X."/>
            <person name="Li S."/>
            <person name="Zhang J."/>
            <person name="Wu F."/>
            <person name="Li X."/>
            <person name="Wu D."/>
            <person name="Zhang M."/>
            <person name="Ou Z."/>
            <person name="Jie Z."/>
            <person name="Yan Q."/>
            <person name="Li P."/>
            <person name="Yi J."/>
            <person name="Peng Y."/>
        </authorList>
    </citation>
    <scope>NUCLEOTIDE SEQUENCE [LARGE SCALE GENOMIC DNA]</scope>
    <source>
        <strain evidence="1 2">GP43</strain>
    </source>
</reference>
<evidence type="ECO:0008006" key="3">
    <source>
        <dbReference type="Google" id="ProtNLM"/>
    </source>
</evidence>
<comment type="caution">
    <text evidence="1">The sequence shown here is derived from an EMBL/GenBank/DDBJ whole genome shotgun (WGS) entry which is preliminary data.</text>
</comment>
<dbReference type="AlphaFoldDB" id="A0AAP8T8D5"/>
<dbReference type="Proteomes" id="UP000235914">
    <property type="component" value="Unassembled WGS sequence"/>
</dbReference>
<accession>A0AAP8T8D5</accession>
<proteinExistence type="predicted"/>
<organism evidence="1 2">
    <name type="scientific">Akkermansia muciniphila</name>
    <dbReference type="NCBI Taxonomy" id="239935"/>
    <lineage>
        <taxon>Bacteria</taxon>
        <taxon>Pseudomonadati</taxon>
        <taxon>Verrucomicrobiota</taxon>
        <taxon>Verrucomicrobiia</taxon>
        <taxon>Verrucomicrobiales</taxon>
        <taxon>Akkermansiaceae</taxon>
        <taxon>Akkermansia</taxon>
    </lineage>
</organism>
<evidence type="ECO:0000313" key="1">
    <source>
        <dbReference type="EMBL" id="PNC53356.1"/>
    </source>
</evidence>